<organism evidence="2">
    <name type="scientific">Beihai levi-like virus 6</name>
    <dbReference type="NCBI Taxonomy" id="1922424"/>
    <lineage>
        <taxon>Viruses</taxon>
        <taxon>Riboviria</taxon>
    </lineage>
</organism>
<feature type="region of interest" description="Disordered" evidence="1">
    <location>
        <begin position="1"/>
        <end position="21"/>
    </location>
</feature>
<accession>A0A1L3KI89</accession>
<evidence type="ECO:0000256" key="1">
    <source>
        <dbReference type="SAM" id="MobiDB-lite"/>
    </source>
</evidence>
<sequence>MEETMAIRHRSSHGGERVGSYTRTYNGKTRYAGVVPQYSVCTDEIGRFGQENYFDLAKILIHGGRINGVLNPGSTTAEYTFNNYPCTLSRLTGTYLPNLNPPSSAFRDVYGAIASMHPGEPSVSLPVFLFELKDVPWMLRNAAKRAKQLEKAARNPSIRGVTSFLASPKARAEDYLNYQFGWSPLLRDLVDLTDIGPLIAKRMKSLSSAKRKLIRRKRSLGEWSETTEAWHPANATAYTPWAYCTKTAFAKKWVSAKFSIPDSVSGNLMRDDPWLAARIELGLDASLTHVWDALPWSWLVDWFADIGGLIHTKANRFGIRYQGGSVMYETQRRLRARVFDTQASIRTSPIDTIAVTKSRVPAGYVPIDFRGLNGLDSRQLGILSSLAVTRV</sequence>
<evidence type="ECO:0008006" key="3">
    <source>
        <dbReference type="Google" id="ProtNLM"/>
    </source>
</evidence>
<dbReference type="EMBL" id="KX883496">
    <property type="protein sequence ID" value="APG77062.1"/>
    <property type="molecule type" value="Genomic_RNA"/>
</dbReference>
<reference evidence="2" key="1">
    <citation type="journal article" date="2016" name="Nature">
        <title>Redefining the invertebrate RNA virosphere.</title>
        <authorList>
            <person name="Shi M."/>
            <person name="Lin X.D."/>
            <person name="Tian J.H."/>
            <person name="Chen L.J."/>
            <person name="Chen X."/>
            <person name="Li C.X."/>
            <person name="Qin X.C."/>
            <person name="Li J."/>
            <person name="Cao J.P."/>
            <person name="Eden J.S."/>
            <person name="Buchmann J."/>
            <person name="Wang W."/>
            <person name="Xu J."/>
            <person name="Holmes E.C."/>
            <person name="Zhang Y.Z."/>
        </authorList>
    </citation>
    <scope>NUCLEOTIDE SEQUENCE</scope>
    <source>
        <strain evidence="2">BHTSS17847</strain>
    </source>
</reference>
<proteinExistence type="predicted"/>
<name>A0A1L3KI89_9VIRU</name>
<protein>
    <recommendedName>
        <fullName evidence="3">Maturation protein</fullName>
    </recommendedName>
</protein>
<evidence type="ECO:0000313" key="2">
    <source>
        <dbReference type="EMBL" id="APG77062.1"/>
    </source>
</evidence>